<evidence type="ECO:0000256" key="1">
    <source>
        <dbReference type="PROSITE-ProRule" id="PRU00473"/>
    </source>
</evidence>
<dbReference type="SUPFAM" id="SSF103088">
    <property type="entry name" value="OmpA-like"/>
    <property type="match status" value="1"/>
</dbReference>
<evidence type="ECO:0000313" key="4">
    <source>
        <dbReference type="EMBL" id="EBA09394.1"/>
    </source>
</evidence>
<dbReference type="RefSeq" id="WP_005857057.1">
    <property type="nucleotide sequence ID" value="NZ_AAYA01000003.1"/>
</dbReference>
<keyword evidence="5" id="KW-1185">Reference proteome</keyword>
<evidence type="ECO:0000256" key="2">
    <source>
        <dbReference type="SAM" id="MobiDB-lite"/>
    </source>
</evidence>
<evidence type="ECO:0000313" key="5">
    <source>
        <dbReference type="Proteomes" id="UP000005713"/>
    </source>
</evidence>
<protein>
    <submittedName>
        <fullName evidence="4">OmpA/MotB</fullName>
    </submittedName>
</protein>
<dbReference type="Proteomes" id="UP000005713">
    <property type="component" value="Unassembled WGS sequence"/>
</dbReference>
<dbReference type="Pfam" id="PF00691">
    <property type="entry name" value="OmpA"/>
    <property type="match status" value="1"/>
</dbReference>
<accession>A3K0S9</accession>
<organism evidence="4 5">
    <name type="scientific">Sagittula stellata (strain ATCC 700073 / DSM 11524 / E-37)</name>
    <dbReference type="NCBI Taxonomy" id="388399"/>
    <lineage>
        <taxon>Bacteria</taxon>
        <taxon>Pseudomonadati</taxon>
        <taxon>Pseudomonadota</taxon>
        <taxon>Alphaproteobacteria</taxon>
        <taxon>Rhodobacterales</taxon>
        <taxon>Roseobacteraceae</taxon>
        <taxon>Sagittula</taxon>
    </lineage>
</organism>
<sequence length="155" mass="16194">MTSKAVEADPALPRRAFIAAALSAVVAGGAVALAIIGQTTIARTESFRFSRGTSLANGEEERLRGVLASALPDDRKHVVIVGHTGTTGDADANLELSEKRAQVAAQIARAMGLPDDRLTVTGIGGSAPLPQDDGESDRAHQSRMARVDVTVQVRR</sequence>
<comment type="caution">
    <text evidence="4">The sequence shown here is derived from an EMBL/GenBank/DDBJ whole genome shotgun (WGS) entry which is preliminary data.</text>
</comment>
<dbReference type="Gene3D" id="3.30.1330.60">
    <property type="entry name" value="OmpA-like domain"/>
    <property type="match status" value="1"/>
</dbReference>
<reference evidence="4 5" key="1">
    <citation type="submission" date="2006-06" db="EMBL/GenBank/DDBJ databases">
        <authorList>
            <person name="Moran M.A."/>
            <person name="Ferriera S."/>
            <person name="Johnson J."/>
            <person name="Kravitz S."/>
            <person name="Beeson K."/>
            <person name="Sutton G."/>
            <person name="Rogers Y.-H."/>
            <person name="Friedman R."/>
            <person name="Frazier M."/>
            <person name="Venter J.C."/>
        </authorList>
    </citation>
    <scope>NUCLEOTIDE SEQUENCE [LARGE SCALE GENOMIC DNA]</scope>
    <source>
        <strain evidence="4 5">E-37</strain>
    </source>
</reference>
<dbReference type="OrthoDB" id="7852685at2"/>
<dbReference type="AlphaFoldDB" id="A3K0S9"/>
<dbReference type="PROSITE" id="PS51123">
    <property type="entry name" value="OMPA_2"/>
    <property type="match status" value="1"/>
</dbReference>
<dbReference type="InterPro" id="IPR050330">
    <property type="entry name" value="Bact_OuterMem_StrucFunc"/>
</dbReference>
<feature type="domain" description="OmpA-like" evidence="3">
    <location>
        <begin position="36"/>
        <end position="155"/>
    </location>
</feature>
<keyword evidence="1" id="KW-0472">Membrane</keyword>
<feature type="region of interest" description="Disordered" evidence="2">
    <location>
        <begin position="121"/>
        <end position="149"/>
    </location>
</feature>
<dbReference type="GO" id="GO:0016020">
    <property type="term" value="C:membrane"/>
    <property type="evidence" value="ECO:0007669"/>
    <property type="project" value="UniProtKB-UniRule"/>
</dbReference>
<dbReference type="PANTHER" id="PTHR30329:SF21">
    <property type="entry name" value="LIPOPROTEIN YIAD-RELATED"/>
    <property type="match status" value="1"/>
</dbReference>
<evidence type="ECO:0000259" key="3">
    <source>
        <dbReference type="PROSITE" id="PS51123"/>
    </source>
</evidence>
<dbReference type="InterPro" id="IPR036737">
    <property type="entry name" value="OmpA-like_sf"/>
</dbReference>
<gene>
    <name evidence="4" type="ORF">SSE37_24169</name>
</gene>
<dbReference type="CDD" id="cd07185">
    <property type="entry name" value="OmpA_C-like"/>
    <property type="match status" value="1"/>
</dbReference>
<dbReference type="eggNOG" id="COG2885">
    <property type="taxonomic scope" value="Bacteria"/>
</dbReference>
<dbReference type="EMBL" id="AAYA01000003">
    <property type="protein sequence ID" value="EBA09394.1"/>
    <property type="molecule type" value="Genomic_DNA"/>
</dbReference>
<name>A3K0S9_SAGS3</name>
<dbReference type="PANTHER" id="PTHR30329">
    <property type="entry name" value="STATOR ELEMENT OF FLAGELLAR MOTOR COMPLEX"/>
    <property type="match status" value="1"/>
</dbReference>
<dbReference type="InterPro" id="IPR006665">
    <property type="entry name" value="OmpA-like"/>
</dbReference>
<proteinExistence type="predicted"/>